<reference evidence="1" key="1">
    <citation type="submission" date="2018-05" db="EMBL/GenBank/DDBJ databases">
        <authorList>
            <person name="Lanie J.A."/>
            <person name="Ng W.-L."/>
            <person name="Kazmierczak K.M."/>
            <person name="Andrzejewski T.M."/>
            <person name="Davidsen T.M."/>
            <person name="Wayne K.J."/>
            <person name="Tettelin H."/>
            <person name="Glass J.I."/>
            <person name="Rusch D."/>
            <person name="Podicherti R."/>
            <person name="Tsui H.-C.T."/>
            <person name="Winkler M.E."/>
        </authorList>
    </citation>
    <scope>NUCLEOTIDE SEQUENCE</scope>
</reference>
<sequence length="38" mass="4418">SNFQERTSFLPFFRHAFSKQLSLQLKLFCLVLLTKTGA</sequence>
<evidence type="ECO:0000313" key="1">
    <source>
        <dbReference type="EMBL" id="SVD32968.1"/>
    </source>
</evidence>
<organism evidence="1">
    <name type="scientific">marine metagenome</name>
    <dbReference type="NCBI Taxonomy" id="408172"/>
    <lineage>
        <taxon>unclassified sequences</taxon>
        <taxon>metagenomes</taxon>
        <taxon>ecological metagenomes</taxon>
    </lineage>
</organism>
<dbReference type="EMBL" id="UINC01143821">
    <property type="protein sequence ID" value="SVD32968.1"/>
    <property type="molecule type" value="Genomic_DNA"/>
</dbReference>
<gene>
    <name evidence="1" type="ORF">METZ01_LOCUS385822</name>
</gene>
<protein>
    <submittedName>
        <fullName evidence="1">Uncharacterized protein</fullName>
    </submittedName>
</protein>
<accession>A0A382UGY2</accession>
<feature type="non-terminal residue" evidence="1">
    <location>
        <position position="1"/>
    </location>
</feature>
<proteinExistence type="predicted"/>
<dbReference type="AlphaFoldDB" id="A0A382UGY2"/>
<name>A0A382UGY2_9ZZZZ</name>